<protein>
    <submittedName>
        <fullName evidence="2">Uncharacterized protein</fullName>
    </submittedName>
</protein>
<name>A0A7R8VB61_TIMDO</name>
<feature type="region of interest" description="Disordered" evidence="1">
    <location>
        <begin position="1"/>
        <end position="49"/>
    </location>
</feature>
<feature type="compositionally biased region" description="Low complexity" evidence="1">
    <location>
        <begin position="106"/>
        <end position="120"/>
    </location>
</feature>
<sequence>MADVAKKTSTVQQTVSSPHTPNGTSPLCELTTTQSGSFSDLSLPHEDDDTSLQDLIDSELALRIARSPSPPARGDVNTRFILEERNHSFQTYTGNDTFFFSTLEDSPPSNGEAAGAASPEEFPPSPPGSDSSPRCLPQSLAAFDPFTTTIDTESSPSADSELVCMAGELASPLDPPLGGVLLDFSEGDLPDDIGPYQTDTNPSRVVENGTLLDLSEGTPQELVGAFPEEVADDFLDPFGSSYREGSVTPDERQQGVDFLDECSLPDLVSPASSPTNLDDDAAGVVNNSMSSDDVNNPSSVVECCVVTPNVRSPGAVLIPEIDVIPPDDDDQVDEDLDMYVSSGYGVADDAEGDENEWTTVAEAVGSPEEETPPKQQPEVAVNGAETPTSVSSCSEVFLVGPWKLGNYRTSRALRFEGGEACLAHSIPLRINKWVTPSPFVGVWWGVALGGEARTSSEGRTSRQLALKRSKNVAKDMTSLIPHGTVLKAGERRLELRPSRSGLLAQISVECWEHDVVPSAGITRVRSIVGSWTVSARNIKRVSITVIPVLFSQSDLSTEMVTEKKIKKKRSEGGEVTKTKKTKKNKKSDSEKENISVKSMTRCGLISRMHVSLSNISREAIVTDSSEDTRPSQQSAVGTLLGPCGVSL</sequence>
<dbReference type="EMBL" id="OA564624">
    <property type="protein sequence ID" value="CAD7194999.1"/>
    <property type="molecule type" value="Genomic_DNA"/>
</dbReference>
<dbReference type="AlphaFoldDB" id="A0A7R8VB61"/>
<feature type="region of interest" description="Disordered" evidence="1">
    <location>
        <begin position="569"/>
        <end position="594"/>
    </location>
</feature>
<organism evidence="2">
    <name type="scientific">Timema douglasi</name>
    <name type="common">Walking stick</name>
    <dbReference type="NCBI Taxonomy" id="61478"/>
    <lineage>
        <taxon>Eukaryota</taxon>
        <taxon>Metazoa</taxon>
        <taxon>Ecdysozoa</taxon>
        <taxon>Arthropoda</taxon>
        <taxon>Hexapoda</taxon>
        <taxon>Insecta</taxon>
        <taxon>Pterygota</taxon>
        <taxon>Neoptera</taxon>
        <taxon>Polyneoptera</taxon>
        <taxon>Phasmatodea</taxon>
        <taxon>Timematodea</taxon>
        <taxon>Timematoidea</taxon>
        <taxon>Timematidae</taxon>
        <taxon>Timema</taxon>
    </lineage>
</organism>
<feature type="compositionally biased region" description="Low complexity" evidence="1">
    <location>
        <begin position="284"/>
        <end position="297"/>
    </location>
</feature>
<feature type="region of interest" description="Disordered" evidence="1">
    <location>
        <begin position="100"/>
        <end position="138"/>
    </location>
</feature>
<feature type="region of interest" description="Disordered" evidence="1">
    <location>
        <begin position="265"/>
        <end position="297"/>
    </location>
</feature>
<gene>
    <name evidence="2" type="ORF">TDIB3V08_LOCUS1407</name>
</gene>
<accession>A0A7R8VB61</accession>
<evidence type="ECO:0000313" key="2">
    <source>
        <dbReference type="EMBL" id="CAD7194999.1"/>
    </source>
</evidence>
<reference evidence="2" key="1">
    <citation type="submission" date="2020-11" db="EMBL/GenBank/DDBJ databases">
        <authorList>
            <person name="Tran Van P."/>
        </authorList>
    </citation>
    <scope>NUCLEOTIDE SEQUENCE</scope>
</reference>
<feature type="compositionally biased region" description="Polar residues" evidence="1">
    <location>
        <begin position="7"/>
        <end position="40"/>
    </location>
</feature>
<evidence type="ECO:0000256" key="1">
    <source>
        <dbReference type="SAM" id="MobiDB-lite"/>
    </source>
</evidence>
<proteinExistence type="predicted"/>